<dbReference type="EMBL" id="FNNG01000001">
    <property type="protein sequence ID" value="SDW20919.1"/>
    <property type="molecule type" value="Genomic_DNA"/>
</dbReference>
<feature type="transmembrane region" description="Helical" evidence="1">
    <location>
        <begin position="330"/>
        <end position="351"/>
    </location>
</feature>
<feature type="transmembrane region" description="Helical" evidence="1">
    <location>
        <begin position="431"/>
        <end position="452"/>
    </location>
</feature>
<protein>
    <submittedName>
        <fullName evidence="3">Nucleoside recognition GATE domain-containing membrane protein YjiH</fullName>
    </submittedName>
</protein>
<feature type="transmembrane region" description="Helical" evidence="1">
    <location>
        <begin position="242"/>
        <end position="260"/>
    </location>
</feature>
<dbReference type="OrthoDB" id="1633380at2"/>
<feature type="transmembrane region" description="Helical" evidence="1">
    <location>
        <begin position="99"/>
        <end position="119"/>
    </location>
</feature>
<feature type="transmembrane region" description="Helical" evidence="1">
    <location>
        <begin position="398"/>
        <end position="419"/>
    </location>
</feature>
<dbReference type="Proteomes" id="UP000198828">
    <property type="component" value="Unassembled WGS sequence"/>
</dbReference>
<evidence type="ECO:0000313" key="4">
    <source>
        <dbReference type="Proteomes" id="UP000198828"/>
    </source>
</evidence>
<keyword evidence="4" id="KW-1185">Reference proteome</keyword>
<evidence type="ECO:0000313" key="3">
    <source>
        <dbReference type="EMBL" id="SDW20919.1"/>
    </source>
</evidence>
<keyword evidence="1" id="KW-0812">Transmembrane</keyword>
<dbReference type="Pfam" id="PF07670">
    <property type="entry name" value="Gate"/>
    <property type="match status" value="1"/>
</dbReference>
<accession>A0A1H2RQL5</accession>
<feature type="domain" description="Nucleoside transporter/FeoB GTPase Gate" evidence="2">
    <location>
        <begin position="138"/>
        <end position="237"/>
    </location>
</feature>
<evidence type="ECO:0000256" key="1">
    <source>
        <dbReference type="SAM" id="Phobius"/>
    </source>
</evidence>
<feature type="transmembrane region" description="Helical" evidence="1">
    <location>
        <begin position="12"/>
        <end position="31"/>
    </location>
</feature>
<reference evidence="3 4" key="1">
    <citation type="submission" date="2016-10" db="EMBL/GenBank/DDBJ databases">
        <authorList>
            <person name="de Groot N.N."/>
        </authorList>
    </citation>
    <scope>NUCLEOTIDE SEQUENCE [LARGE SCALE GENOMIC DNA]</scope>
    <source>
        <strain evidence="3 4">DSM 23310</strain>
    </source>
</reference>
<gene>
    <name evidence="3" type="ORF">SAMN05660923_00422</name>
</gene>
<dbReference type="AlphaFoldDB" id="A0A1H2RQL5"/>
<organism evidence="3 4">
    <name type="scientific">Tepidimicrobium xylanilyticum</name>
    <dbReference type="NCBI Taxonomy" id="1123352"/>
    <lineage>
        <taxon>Bacteria</taxon>
        <taxon>Bacillati</taxon>
        <taxon>Bacillota</taxon>
        <taxon>Tissierellia</taxon>
        <taxon>Tissierellales</taxon>
        <taxon>Tepidimicrobiaceae</taxon>
        <taxon>Tepidimicrobium</taxon>
    </lineage>
</organism>
<sequence length="453" mass="49875">MHNSFERRRFTVSDYLKFIVPSVIGVLLLMFPLKVEGQTTILVALLASTLTGLLEPILPTIILVIIALSGIMAVIYRFFKPAFIENNEFLKSLFSISDFWIAARVVGVILTFLVYFKIGPEYIWSEDTGGLILYDLILGLFSIFFFAGFILPFLTNFGLLEFIGAMITPVMRPIFQLPGRSAIDCIASWVGDGTIGVVITNKQYEEGYYTTKEASVIATTFSAVSITFCLVVLNQVGLAHLFGPYYLAVTLASVIAAIIIPRVPPLSRKKDDYFTGLKRDLGEDIPDGFTTISWGTHLAINRAEQSMNVKHFVTNGITTVLDMWMGVMPVIMAFGTIALIIAEATPVFVWLGKPFIPLLNLLRVPYAVEASQTMVVGFADMFLPSVIGATIPNEMTRFVVAAVSVTQLVYLSEVGAVILGSKIPVSLGELFIIFIERTLITLPIVAIIAHLIF</sequence>
<keyword evidence="1" id="KW-0472">Membrane</keyword>
<feature type="transmembrane region" description="Helical" evidence="1">
    <location>
        <begin position="216"/>
        <end position="236"/>
    </location>
</feature>
<feature type="transmembrane region" description="Helical" evidence="1">
    <location>
        <begin position="131"/>
        <end position="151"/>
    </location>
</feature>
<dbReference type="RefSeq" id="WP_093750351.1">
    <property type="nucleotide sequence ID" value="NZ_FNNG01000001.1"/>
</dbReference>
<proteinExistence type="predicted"/>
<feature type="transmembrane region" description="Helical" evidence="1">
    <location>
        <begin position="61"/>
        <end position="79"/>
    </location>
</feature>
<keyword evidence="1" id="KW-1133">Transmembrane helix</keyword>
<dbReference type="InterPro" id="IPR011642">
    <property type="entry name" value="Gate_dom"/>
</dbReference>
<name>A0A1H2RQL5_9FIRM</name>
<feature type="transmembrane region" description="Helical" evidence="1">
    <location>
        <begin position="371"/>
        <end position="391"/>
    </location>
</feature>
<evidence type="ECO:0000259" key="2">
    <source>
        <dbReference type="Pfam" id="PF07670"/>
    </source>
</evidence>